<proteinExistence type="predicted"/>
<reference evidence="2 3" key="1">
    <citation type="submission" date="2023-03" db="EMBL/GenBank/DDBJ databases">
        <title>High recombination rates correlate with genetic variation in Cardiocondyla obscurior ants.</title>
        <authorList>
            <person name="Errbii M."/>
        </authorList>
    </citation>
    <scope>NUCLEOTIDE SEQUENCE [LARGE SCALE GENOMIC DNA]</scope>
    <source>
        <strain evidence="2">Alpha-2009</strain>
        <tissue evidence="2">Whole body</tissue>
    </source>
</reference>
<dbReference type="EMBL" id="JADYXP020000020">
    <property type="protein sequence ID" value="KAL0104161.1"/>
    <property type="molecule type" value="Genomic_DNA"/>
</dbReference>
<gene>
    <name evidence="2" type="ORF">PUN28_017099</name>
</gene>
<accession>A0AAW2EPK9</accession>
<evidence type="ECO:0000313" key="3">
    <source>
        <dbReference type="Proteomes" id="UP001430953"/>
    </source>
</evidence>
<name>A0AAW2EPK9_9HYME</name>
<organism evidence="2 3">
    <name type="scientific">Cardiocondyla obscurior</name>
    <dbReference type="NCBI Taxonomy" id="286306"/>
    <lineage>
        <taxon>Eukaryota</taxon>
        <taxon>Metazoa</taxon>
        <taxon>Ecdysozoa</taxon>
        <taxon>Arthropoda</taxon>
        <taxon>Hexapoda</taxon>
        <taxon>Insecta</taxon>
        <taxon>Pterygota</taxon>
        <taxon>Neoptera</taxon>
        <taxon>Endopterygota</taxon>
        <taxon>Hymenoptera</taxon>
        <taxon>Apocrita</taxon>
        <taxon>Aculeata</taxon>
        <taxon>Formicoidea</taxon>
        <taxon>Formicidae</taxon>
        <taxon>Myrmicinae</taxon>
        <taxon>Cardiocondyla</taxon>
    </lineage>
</organism>
<feature type="region of interest" description="Disordered" evidence="1">
    <location>
        <begin position="203"/>
        <end position="222"/>
    </location>
</feature>
<evidence type="ECO:0000256" key="1">
    <source>
        <dbReference type="SAM" id="MobiDB-lite"/>
    </source>
</evidence>
<comment type="caution">
    <text evidence="2">The sequence shown here is derived from an EMBL/GenBank/DDBJ whole genome shotgun (WGS) entry which is preliminary data.</text>
</comment>
<dbReference type="AlphaFoldDB" id="A0AAW2EPK9"/>
<keyword evidence="3" id="KW-1185">Reference proteome</keyword>
<dbReference type="Proteomes" id="UP001430953">
    <property type="component" value="Unassembled WGS sequence"/>
</dbReference>
<protein>
    <submittedName>
        <fullName evidence="2">Uncharacterized protein</fullName>
    </submittedName>
</protein>
<sequence>MWRIPPAAKLRQIVCGPSPPYDTVPSGKSICKSTRKSHGWHTPPRTRSFLHRRAPVARPRLRQRANTGRRAERWKKTNRGVLSRDDELLLRGFTVAVLTVSFCRISYATPTQYNNRCTREQEYLKYLQIRKKFRKLPTFGNISELPRPIIKKRTAENYLLPRHINYRNVEDYVYSIKSEKLNFIQKESLFYLRVAPLMQDAFPRPPPPLNKSDVEPDPSSSHKILATHSNIKLHSPDTF</sequence>
<evidence type="ECO:0000313" key="2">
    <source>
        <dbReference type="EMBL" id="KAL0104161.1"/>
    </source>
</evidence>